<evidence type="ECO:0000256" key="9">
    <source>
        <dbReference type="ARBA" id="ARBA00023136"/>
    </source>
</evidence>
<keyword evidence="7" id="KW-0735">Signal-anchor</keyword>
<organism evidence="16 17">
    <name type="scientific">Acacia crassicarpa</name>
    <name type="common">northern wattle</name>
    <dbReference type="NCBI Taxonomy" id="499986"/>
    <lineage>
        <taxon>Eukaryota</taxon>
        <taxon>Viridiplantae</taxon>
        <taxon>Streptophyta</taxon>
        <taxon>Embryophyta</taxon>
        <taxon>Tracheophyta</taxon>
        <taxon>Spermatophyta</taxon>
        <taxon>Magnoliopsida</taxon>
        <taxon>eudicotyledons</taxon>
        <taxon>Gunneridae</taxon>
        <taxon>Pentapetalae</taxon>
        <taxon>rosids</taxon>
        <taxon>fabids</taxon>
        <taxon>Fabales</taxon>
        <taxon>Fabaceae</taxon>
        <taxon>Caesalpinioideae</taxon>
        <taxon>mimosoid clade</taxon>
        <taxon>Acacieae</taxon>
        <taxon>Acacia</taxon>
    </lineage>
</organism>
<comment type="subcellular location">
    <subcellularLocation>
        <location evidence="1">Membrane</location>
        <topology evidence="1">Single-pass type II membrane protein</topology>
    </subcellularLocation>
</comment>
<gene>
    <name evidence="16" type="ORF">QN277_006469</name>
</gene>
<keyword evidence="12" id="KW-0119">Carbohydrate metabolism</keyword>
<evidence type="ECO:0000256" key="3">
    <source>
        <dbReference type="ARBA" id="ARBA00007737"/>
    </source>
</evidence>
<dbReference type="InterPro" id="IPR019378">
    <property type="entry name" value="GDP-Fuc_O-FucTrfase"/>
</dbReference>
<keyword evidence="8 15" id="KW-1133">Transmembrane helix</keyword>
<evidence type="ECO:0000256" key="11">
    <source>
        <dbReference type="ARBA" id="ARBA00023253"/>
    </source>
</evidence>
<dbReference type="InterPro" id="IPR024709">
    <property type="entry name" value="FucosylTrfase_pln"/>
</dbReference>
<feature type="compositionally biased region" description="Basic residues" evidence="14">
    <location>
        <begin position="458"/>
        <end position="472"/>
    </location>
</feature>
<evidence type="ECO:0000256" key="4">
    <source>
        <dbReference type="ARBA" id="ARBA00022676"/>
    </source>
</evidence>
<keyword evidence="4" id="KW-0328">Glycosyltransferase</keyword>
<evidence type="ECO:0000256" key="1">
    <source>
        <dbReference type="ARBA" id="ARBA00004606"/>
    </source>
</evidence>
<evidence type="ECO:0000313" key="16">
    <source>
        <dbReference type="EMBL" id="KAK4256788.1"/>
    </source>
</evidence>
<keyword evidence="11" id="KW-0294">Fucose metabolism</keyword>
<evidence type="ECO:0000256" key="7">
    <source>
        <dbReference type="ARBA" id="ARBA00022968"/>
    </source>
</evidence>
<keyword evidence="17" id="KW-1185">Reference proteome</keyword>
<keyword evidence="9 15" id="KW-0472">Membrane</keyword>
<dbReference type="Pfam" id="PF10250">
    <property type="entry name" value="O-FucT"/>
    <property type="match status" value="1"/>
</dbReference>
<evidence type="ECO:0000313" key="17">
    <source>
        <dbReference type="Proteomes" id="UP001293593"/>
    </source>
</evidence>
<dbReference type="GO" id="GO:0005634">
    <property type="term" value="C:nucleus"/>
    <property type="evidence" value="ECO:0007669"/>
    <property type="project" value="TreeGrafter"/>
</dbReference>
<evidence type="ECO:0000256" key="8">
    <source>
        <dbReference type="ARBA" id="ARBA00022989"/>
    </source>
</evidence>
<dbReference type="GO" id="GO:0006004">
    <property type="term" value="P:fucose metabolic process"/>
    <property type="evidence" value="ECO:0007669"/>
    <property type="project" value="UniProtKB-KW"/>
</dbReference>
<keyword evidence="10" id="KW-0325">Glycoprotein</keyword>
<feature type="region of interest" description="Disordered" evidence="14">
    <location>
        <begin position="458"/>
        <end position="478"/>
    </location>
</feature>
<keyword evidence="5" id="KW-0808">Transferase</keyword>
<sequence length="508" mass="57509">MVNRGPHNSSNHLGARLRPRTLPIGIFVIYTVSFIIISFSVFLYYLRNISGDEPQPLVSVESRSGQVPTLQVRDDQLWDPPFSHGLHPCAKPTAKYKGAQGFGRYLSVKSNGGLNQMRTGIADMVAVAHMMNATLVIPQLDKRSFWKDSSVFSDIFDELHFIESLKGDVRIVKELPKNLETVPRARKHFTLWSGVAYYEEMKRLWNDYQVIHVAKSDSRLANNDLPLDIQRLRCRALYQALRFSPPIETLGKRLVERLRSRGGRYIALHLRYEKDMLSFTGCTYGLTDAESEELRIMRESTNHWKVKNINATEQRTGGFCPLTPKEVGIFLLALGFPTSTQIYIAAGEIYGGNTHLSELSARFPDLIFKESLATPEELKAFSSHASQTAALDYIISVESDVFVPSHSGNMARAVEGHRRFLGHRKTINPDRKGLVEIFDKMETGELVEGPSLSNLVQRTHKSRQGAPRKRHGSLPGVKGRARFRTEESFYENPYPECICGSRRKRVIT</sequence>
<dbReference type="PANTHER" id="PTHR31741:SF15">
    <property type="entry name" value="O-FUCOSYLTRANSFERASE 38"/>
    <property type="match status" value="1"/>
</dbReference>
<evidence type="ECO:0000256" key="6">
    <source>
        <dbReference type="ARBA" id="ARBA00022692"/>
    </source>
</evidence>
<dbReference type="GO" id="GO:0016757">
    <property type="term" value="F:glycosyltransferase activity"/>
    <property type="evidence" value="ECO:0007669"/>
    <property type="project" value="UniProtKB-KW"/>
</dbReference>
<name>A0AAE1ITK9_9FABA</name>
<evidence type="ECO:0000256" key="15">
    <source>
        <dbReference type="SAM" id="Phobius"/>
    </source>
</evidence>
<dbReference type="PANTHER" id="PTHR31741">
    <property type="entry name" value="OS02G0726500 PROTEIN-RELATED"/>
    <property type="match status" value="1"/>
</dbReference>
<keyword evidence="6 15" id="KW-0812">Transmembrane</keyword>
<comment type="caution">
    <text evidence="16">The sequence shown here is derived from an EMBL/GenBank/DDBJ whole genome shotgun (WGS) entry which is preliminary data.</text>
</comment>
<comment type="pathway">
    <text evidence="2">Glycan metabolism.</text>
</comment>
<evidence type="ECO:0000256" key="12">
    <source>
        <dbReference type="ARBA" id="ARBA00023277"/>
    </source>
</evidence>
<dbReference type="Proteomes" id="UP001293593">
    <property type="component" value="Unassembled WGS sequence"/>
</dbReference>
<dbReference type="CDD" id="cd11299">
    <property type="entry name" value="O-FucT_plant"/>
    <property type="match status" value="1"/>
</dbReference>
<evidence type="ECO:0000256" key="13">
    <source>
        <dbReference type="ARBA" id="ARBA00030350"/>
    </source>
</evidence>
<dbReference type="AlphaFoldDB" id="A0AAE1ITK9"/>
<evidence type="ECO:0000256" key="10">
    <source>
        <dbReference type="ARBA" id="ARBA00023180"/>
    </source>
</evidence>
<evidence type="ECO:0000256" key="14">
    <source>
        <dbReference type="SAM" id="MobiDB-lite"/>
    </source>
</evidence>
<dbReference type="EMBL" id="JAWXYG010000012">
    <property type="protein sequence ID" value="KAK4256788.1"/>
    <property type="molecule type" value="Genomic_DNA"/>
</dbReference>
<reference evidence="16" key="1">
    <citation type="submission" date="2023-10" db="EMBL/GenBank/DDBJ databases">
        <title>Chromosome-level genome of the transformable northern wattle, Acacia crassicarpa.</title>
        <authorList>
            <person name="Massaro I."/>
            <person name="Sinha N.R."/>
            <person name="Poethig S."/>
            <person name="Leichty A.R."/>
        </authorList>
    </citation>
    <scope>NUCLEOTIDE SEQUENCE</scope>
    <source>
        <strain evidence="16">Acra3RX</strain>
        <tissue evidence="16">Leaf</tissue>
    </source>
</reference>
<proteinExistence type="inferred from homology"/>
<protein>
    <recommendedName>
        <fullName evidence="13">O-fucosyltransferase family protein</fullName>
    </recommendedName>
</protein>
<dbReference type="GO" id="GO:0005737">
    <property type="term" value="C:cytoplasm"/>
    <property type="evidence" value="ECO:0007669"/>
    <property type="project" value="TreeGrafter"/>
</dbReference>
<comment type="similarity">
    <text evidence="3">Belongs to the glycosyltransferase GT106 family.</text>
</comment>
<feature type="transmembrane region" description="Helical" evidence="15">
    <location>
        <begin position="21"/>
        <end position="46"/>
    </location>
</feature>
<dbReference type="PIRSF" id="PIRSF009360">
    <property type="entry name" value="UCP009360"/>
    <property type="match status" value="1"/>
</dbReference>
<accession>A0AAE1ITK9</accession>
<evidence type="ECO:0000256" key="2">
    <source>
        <dbReference type="ARBA" id="ARBA00004881"/>
    </source>
</evidence>
<evidence type="ECO:0000256" key="5">
    <source>
        <dbReference type="ARBA" id="ARBA00022679"/>
    </source>
</evidence>
<dbReference type="GO" id="GO:0016020">
    <property type="term" value="C:membrane"/>
    <property type="evidence" value="ECO:0007669"/>
    <property type="project" value="UniProtKB-SubCell"/>
</dbReference>